<evidence type="ECO:0000256" key="1">
    <source>
        <dbReference type="ARBA" id="ARBA00006432"/>
    </source>
</evidence>
<protein>
    <submittedName>
        <fullName evidence="5">Putative acyl-CoA synthetase</fullName>
    </submittedName>
</protein>
<dbReference type="InterPro" id="IPR020459">
    <property type="entry name" value="AMP-binding"/>
</dbReference>
<gene>
    <name evidence="5" type="ORF">BN12_270007</name>
</gene>
<organism evidence="5 6">
    <name type="scientific">Nostocoides japonicum T1-X7</name>
    <dbReference type="NCBI Taxonomy" id="1194083"/>
    <lineage>
        <taxon>Bacteria</taxon>
        <taxon>Bacillati</taxon>
        <taxon>Actinomycetota</taxon>
        <taxon>Actinomycetes</taxon>
        <taxon>Micrococcales</taxon>
        <taxon>Intrasporangiaceae</taxon>
        <taxon>Nostocoides</taxon>
    </lineage>
</organism>
<dbReference type="PANTHER" id="PTHR43201:SF5">
    <property type="entry name" value="MEDIUM-CHAIN ACYL-COA LIGASE ACSF2, MITOCHONDRIAL"/>
    <property type="match status" value="1"/>
</dbReference>
<dbReference type="InterPro" id="IPR025110">
    <property type="entry name" value="AMP-bd_C"/>
</dbReference>
<proteinExistence type="inferred from homology"/>
<dbReference type="InterPro" id="IPR020845">
    <property type="entry name" value="AMP-binding_CS"/>
</dbReference>
<comment type="caution">
    <text evidence="5">The sequence shown here is derived from an EMBL/GenBank/DDBJ whole genome shotgun (WGS) entry which is preliminary data.</text>
</comment>
<feature type="domain" description="AMP-binding enzyme C-terminal" evidence="4">
    <location>
        <begin position="406"/>
        <end position="481"/>
    </location>
</feature>
<evidence type="ECO:0000313" key="5">
    <source>
        <dbReference type="EMBL" id="CCH78281.1"/>
    </source>
</evidence>
<dbReference type="GO" id="GO:0031956">
    <property type="term" value="F:medium-chain fatty acid-CoA ligase activity"/>
    <property type="evidence" value="ECO:0007669"/>
    <property type="project" value="TreeGrafter"/>
</dbReference>
<evidence type="ECO:0000259" key="4">
    <source>
        <dbReference type="Pfam" id="PF13193"/>
    </source>
</evidence>
<accession>A0A077LX78</accession>
<dbReference type="Pfam" id="PF13193">
    <property type="entry name" value="AMP-binding_C"/>
    <property type="match status" value="1"/>
</dbReference>
<dbReference type="Pfam" id="PF00501">
    <property type="entry name" value="AMP-binding"/>
    <property type="match status" value="1"/>
</dbReference>
<name>A0A077LX78_9MICO</name>
<dbReference type="STRING" id="1194083.BN12_270007"/>
<dbReference type="Proteomes" id="UP000035721">
    <property type="component" value="Unassembled WGS sequence"/>
</dbReference>
<feature type="domain" description="AMP-dependent synthetase/ligase" evidence="3">
    <location>
        <begin position="13"/>
        <end position="356"/>
    </location>
</feature>
<dbReference type="Gene3D" id="3.40.50.12780">
    <property type="entry name" value="N-terminal domain of ligase-like"/>
    <property type="match status" value="1"/>
</dbReference>
<dbReference type="SUPFAM" id="SSF56801">
    <property type="entry name" value="Acetyl-CoA synthetase-like"/>
    <property type="match status" value="1"/>
</dbReference>
<dbReference type="PRINTS" id="PR00154">
    <property type="entry name" value="AMPBINDING"/>
</dbReference>
<sequence>MNQTPLAIADLTQQRASTDPHRACIRDAEHALTNERFHSAVVACAARLSGFGVSSGDTVAVMLPNCVELVVTMFAAWSLGAATTPVNPALTDDEVTYQLEDSASRVLVAEDRGGALASALDIHHVDRSEVLPSGDSPAGTPGPGPALDDFALIIYTSGTTGRPKGVLLDHANLTAMSDALITELSLTEDDTSLLVLPLFHVNGLVVSVLATLRARGAVVVAPRFAVDSFWEIIETTRPTFFSAVPTIYALLDAKTDRAVDTTSLRFAICGAAPMPPELIGTIERRFGFPVVEGYGLSECSVAATLNPVAGPRKPGTVGRALPGQEVAIMGLDGELLPPGASGEVVIRGANVMRGYLGKPEVTATVVRDGWLHTGDVGRLDEDGYLVLVDRLKDMIIRGGENIYPKEIEDVIYRHPAVLETAVVGRPDPVMGEVPVAFVAPRPGMTIDPAEVSELCERVLAKYKRPVEVQVLPSLPKNSVGKIVKGFLRQRSRA</sequence>
<dbReference type="PROSITE" id="PS00455">
    <property type="entry name" value="AMP_BINDING"/>
    <property type="match status" value="1"/>
</dbReference>
<dbReference type="Gene3D" id="3.30.300.30">
    <property type="match status" value="1"/>
</dbReference>
<keyword evidence="2" id="KW-0436">Ligase</keyword>
<dbReference type="PANTHER" id="PTHR43201">
    <property type="entry name" value="ACYL-COA SYNTHETASE"/>
    <property type="match status" value="1"/>
</dbReference>
<dbReference type="InterPro" id="IPR000873">
    <property type="entry name" value="AMP-dep_synth/lig_dom"/>
</dbReference>
<dbReference type="EMBL" id="CAJB01000190">
    <property type="protein sequence ID" value="CCH78281.1"/>
    <property type="molecule type" value="Genomic_DNA"/>
</dbReference>
<dbReference type="RefSeq" id="WP_048550686.1">
    <property type="nucleotide sequence ID" value="NZ_HF570958.1"/>
</dbReference>
<dbReference type="GO" id="GO:0006631">
    <property type="term" value="P:fatty acid metabolic process"/>
    <property type="evidence" value="ECO:0007669"/>
    <property type="project" value="TreeGrafter"/>
</dbReference>
<dbReference type="InterPro" id="IPR042099">
    <property type="entry name" value="ANL_N_sf"/>
</dbReference>
<dbReference type="FunFam" id="3.30.300.30:FF:000008">
    <property type="entry name" value="2,3-dihydroxybenzoate-AMP ligase"/>
    <property type="match status" value="1"/>
</dbReference>
<evidence type="ECO:0000256" key="2">
    <source>
        <dbReference type="ARBA" id="ARBA00022598"/>
    </source>
</evidence>
<dbReference type="InterPro" id="IPR045851">
    <property type="entry name" value="AMP-bd_C_sf"/>
</dbReference>
<evidence type="ECO:0000259" key="3">
    <source>
        <dbReference type="Pfam" id="PF00501"/>
    </source>
</evidence>
<comment type="similarity">
    <text evidence="1">Belongs to the ATP-dependent AMP-binding enzyme family.</text>
</comment>
<reference evidence="5 6" key="1">
    <citation type="journal article" date="2013" name="ISME J.">
        <title>A metabolic model for members of the genus Tetrasphaera involved in enhanced biological phosphorus removal.</title>
        <authorList>
            <person name="Kristiansen R."/>
            <person name="Nguyen H.T.T."/>
            <person name="Saunders A.M."/>
            <person name="Nielsen J.L."/>
            <person name="Wimmer R."/>
            <person name="Le V.Q."/>
            <person name="McIlroy S.J."/>
            <person name="Petrovski S."/>
            <person name="Seviour R.J."/>
            <person name="Calteau A."/>
            <person name="Nielsen K.L."/>
            <person name="Nielsen P.H."/>
        </authorList>
    </citation>
    <scope>NUCLEOTIDE SEQUENCE [LARGE SCALE GENOMIC DNA]</scope>
    <source>
        <strain evidence="5 6">T1-X7</strain>
    </source>
</reference>
<evidence type="ECO:0000313" key="6">
    <source>
        <dbReference type="Proteomes" id="UP000035721"/>
    </source>
</evidence>
<dbReference type="AlphaFoldDB" id="A0A077LX78"/>
<keyword evidence="6" id="KW-1185">Reference proteome</keyword>